<name>A0A0N4YC07_NIPBR</name>
<reference evidence="3" key="1">
    <citation type="submission" date="2017-02" db="UniProtKB">
        <authorList>
            <consortium name="WormBaseParasite"/>
        </authorList>
    </citation>
    <scope>IDENTIFICATION</scope>
</reference>
<sequence>MQCAYGVWYGFCDHVMVAFEKNEEAIRIMKDDRYSMDKKRLREIDHMLLDVLIKKEKAELLDLIIIALDKEVRELVHLQSRCITQRWEYECSVALIAVVQATIELVEAIEGIAEGSQLEVVKKAHDVYRDRFREGKHNILALCIQMATTIVDNIY</sequence>
<organism evidence="3">
    <name type="scientific">Nippostrongylus brasiliensis</name>
    <name type="common">Rat hookworm</name>
    <dbReference type="NCBI Taxonomy" id="27835"/>
    <lineage>
        <taxon>Eukaryota</taxon>
        <taxon>Metazoa</taxon>
        <taxon>Ecdysozoa</taxon>
        <taxon>Nematoda</taxon>
        <taxon>Chromadorea</taxon>
        <taxon>Rhabditida</taxon>
        <taxon>Rhabditina</taxon>
        <taxon>Rhabditomorpha</taxon>
        <taxon>Strongyloidea</taxon>
        <taxon>Heligmosomidae</taxon>
        <taxon>Nippostrongylus</taxon>
    </lineage>
</organism>
<dbReference type="Proteomes" id="UP000271162">
    <property type="component" value="Unassembled WGS sequence"/>
</dbReference>
<dbReference type="EMBL" id="UYSL01021227">
    <property type="protein sequence ID" value="VDL77638.1"/>
    <property type="molecule type" value="Genomic_DNA"/>
</dbReference>
<evidence type="ECO:0000313" key="2">
    <source>
        <dbReference type="Proteomes" id="UP000271162"/>
    </source>
</evidence>
<proteinExistence type="predicted"/>
<gene>
    <name evidence="1" type="ORF">NBR_LOCUS14049</name>
</gene>
<evidence type="ECO:0000313" key="3">
    <source>
        <dbReference type="WBParaSite" id="NBR_0001404801-mRNA-1"/>
    </source>
</evidence>
<protein>
    <submittedName>
        <fullName evidence="3">DUF3475 domain-containing protein</fullName>
    </submittedName>
</protein>
<dbReference type="WBParaSite" id="NBR_0001404801-mRNA-1">
    <property type="protein sequence ID" value="NBR_0001404801-mRNA-1"/>
    <property type="gene ID" value="NBR_0001404801"/>
</dbReference>
<keyword evidence="2" id="KW-1185">Reference proteome</keyword>
<dbReference type="AlphaFoldDB" id="A0A0N4YC07"/>
<accession>A0A0N4YC07</accession>
<reference evidence="1 2" key="2">
    <citation type="submission" date="2018-11" db="EMBL/GenBank/DDBJ databases">
        <authorList>
            <consortium name="Pathogen Informatics"/>
        </authorList>
    </citation>
    <scope>NUCLEOTIDE SEQUENCE [LARGE SCALE GENOMIC DNA]</scope>
</reference>
<evidence type="ECO:0000313" key="1">
    <source>
        <dbReference type="EMBL" id="VDL77638.1"/>
    </source>
</evidence>